<protein>
    <submittedName>
        <fullName evidence="6">Uncharacterized protein</fullName>
    </submittedName>
</protein>
<comment type="caution">
    <text evidence="6">The sequence shown here is derived from an EMBL/GenBank/DDBJ whole genome shotgun (WGS) entry which is preliminary data.</text>
</comment>
<sequence>MASLSLSLHVSADLLSPPQQHKQGRLRRASASGQEEALWRFPRASSSLHYHPLRGEYGIWAAFLALLVRLFFYIPGELELPLVACLLVIVAPHQVMRLRGRQEGAILSLVIAGYLAFQHFSRIGSLNQSFDRGTLSSMGVPQDEQPAIVAKIFEALKVAVPFRPICVVIKDIVTVQERSGGNESSNKVRFDSLEVKEEEQDEEGGGVCYLSGGPF</sequence>
<evidence type="ECO:0000256" key="1">
    <source>
        <dbReference type="ARBA" id="ARBA00004141"/>
    </source>
</evidence>
<keyword evidence="7" id="KW-1185">Reference proteome</keyword>
<reference evidence="6 7" key="1">
    <citation type="journal article" date="2022" name="Hortic Res">
        <title>The genome of Dioscorea zingiberensis sheds light on the biosynthesis, origin and evolution of the medicinally important diosgenin saponins.</title>
        <authorList>
            <person name="Li Y."/>
            <person name="Tan C."/>
            <person name="Li Z."/>
            <person name="Guo J."/>
            <person name="Li S."/>
            <person name="Chen X."/>
            <person name="Wang C."/>
            <person name="Dai X."/>
            <person name="Yang H."/>
            <person name="Song W."/>
            <person name="Hou L."/>
            <person name="Xu J."/>
            <person name="Tong Z."/>
            <person name="Xu A."/>
            <person name="Yuan X."/>
            <person name="Wang W."/>
            <person name="Yang Q."/>
            <person name="Chen L."/>
            <person name="Sun Z."/>
            <person name="Wang K."/>
            <person name="Pan B."/>
            <person name="Chen J."/>
            <person name="Bao Y."/>
            <person name="Liu F."/>
            <person name="Qi X."/>
            <person name="Gang D.R."/>
            <person name="Wen J."/>
            <person name="Li J."/>
        </authorList>
    </citation>
    <scope>NUCLEOTIDE SEQUENCE [LARGE SCALE GENOMIC DNA]</scope>
    <source>
        <strain evidence="6">Dzin_1.0</strain>
    </source>
</reference>
<comment type="subcellular location">
    <subcellularLocation>
        <location evidence="1">Membrane</location>
        <topology evidence="1">Multi-pass membrane protein</topology>
    </subcellularLocation>
</comment>
<name>A0A9D5BTH8_9LILI</name>
<evidence type="ECO:0000256" key="4">
    <source>
        <dbReference type="ARBA" id="ARBA00022989"/>
    </source>
</evidence>
<evidence type="ECO:0000256" key="2">
    <source>
        <dbReference type="ARBA" id="ARBA00005852"/>
    </source>
</evidence>
<keyword evidence="5" id="KW-0472">Membrane</keyword>
<dbReference type="Pfam" id="PF05562">
    <property type="entry name" value="WCOR413"/>
    <property type="match status" value="1"/>
</dbReference>
<keyword evidence="4" id="KW-1133">Transmembrane helix</keyword>
<organism evidence="6 7">
    <name type="scientific">Dioscorea zingiberensis</name>
    <dbReference type="NCBI Taxonomy" id="325984"/>
    <lineage>
        <taxon>Eukaryota</taxon>
        <taxon>Viridiplantae</taxon>
        <taxon>Streptophyta</taxon>
        <taxon>Embryophyta</taxon>
        <taxon>Tracheophyta</taxon>
        <taxon>Spermatophyta</taxon>
        <taxon>Magnoliopsida</taxon>
        <taxon>Liliopsida</taxon>
        <taxon>Dioscoreales</taxon>
        <taxon>Dioscoreaceae</taxon>
        <taxon>Dioscorea</taxon>
    </lineage>
</organism>
<evidence type="ECO:0000313" key="7">
    <source>
        <dbReference type="Proteomes" id="UP001085076"/>
    </source>
</evidence>
<keyword evidence="3" id="KW-0812">Transmembrane</keyword>
<dbReference type="AlphaFoldDB" id="A0A9D5BTH8"/>
<accession>A0A9D5BTH8</accession>
<gene>
    <name evidence="6" type="ORF">J5N97_001920</name>
</gene>
<dbReference type="PANTHER" id="PTHR33596:SF17">
    <property type="entry name" value="COLD-REGULATED 413 INNER MEMBRANE PROTEIN 1, CHLOROPLASTIC-RELATED"/>
    <property type="match status" value="1"/>
</dbReference>
<evidence type="ECO:0000313" key="6">
    <source>
        <dbReference type="EMBL" id="KAJ0960245.1"/>
    </source>
</evidence>
<dbReference type="GO" id="GO:0016020">
    <property type="term" value="C:membrane"/>
    <property type="evidence" value="ECO:0007669"/>
    <property type="project" value="UniProtKB-SubCell"/>
</dbReference>
<dbReference type="EMBL" id="JAGGNH010000094">
    <property type="protein sequence ID" value="KAJ0960245.1"/>
    <property type="molecule type" value="Genomic_DNA"/>
</dbReference>
<dbReference type="InterPro" id="IPR008892">
    <property type="entry name" value="COR413"/>
</dbReference>
<dbReference type="Proteomes" id="UP001085076">
    <property type="component" value="Unassembled WGS sequence"/>
</dbReference>
<evidence type="ECO:0000256" key="3">
    <source>
        <dbReference type="ARBA" id="ARBA00022692"/>
    </source>
</evidence>
<comment type="similarity">
    <text evidence="2">Belongs to the Cold-regulated 413 protein family.</text>
</comment>
<evidence type="ECO:0000256" key="5">
    <source>
        <dbReference type="ARBA" id="ARBA00023136"/>
    </source>
</evidence>
<proteinExistence type="inferred from homology"/>
<dbReference type="PANTHER" id="PTHR33596">
    <property type="entry name" value="COLD-REGULATED 413 PLASMA MEMBRANE PROTEIN 2"/>
    <property type="match status" value="1"/>
</dbReference>
<dbReference type="OrthoDB" id="1928310at2759"/>